<dbReference type="InterPro" id="IPR014710">
    <property type="entry name" value="RmlC-like_jellyroll"/>
</dbReference>
<dbReference type="RefSeq" id="WP_133881099.1">
    <property type="nucleotide sequence ID" value="NZ_MWIN01000001.1"/>
</dbReference>
<proteinExistence type="predicted"/>
<dbReference type="AlphaFoldDB" id="A0A4S3KC81"/>
<reference evidence="2 3" key="1">
    <citation type="submission" date="2019-03" db="EMBL/GenBank/DDBJ databases">
        <title>Genomic Encyclopedia of Type Strains, Phase IV (KMG-IV): sequencing the most valuable type-strain genomes for metagenomic binning, comparative biology and taxonomic classification.</title>
        <authorList>
            <person name="Goeker M."/>
        </authorList>
    </citation>
    <scope>NUCLEOTIDE SEQUENCE [LARGE SCALE GENOMIC DNA]</scope>
    <source>
        <strain evidence="2 3">DSM 26377</strain>
    </source>
</reference>
<dbReference type="EMBL" id="SOBT01000008">
    <property type="protein sequence ID" value="TDU32615.1"/>
    <property type="molecule type" value="Genomic_DNA"/>
</dbReference>
<dbReference type="SUPFAM" id="SSF51182">
    <property type="entry name" value="RmlC-like cupins"/>
    <property type="match status" value="1"/>
</dbReference>
<organism evidence="2 3">
    <name type="scientific">Panacagrimonas perspica</name>
    <dbReference type="NCBI Taxonomy" id="381431"/>
    <lineage>
        <taxon>Bacteria</taxon>
        <taxon>Pseudomonadati</taxon>
        <taxon>Pseudomonadota</taxon>
        <taxon>Gammaproteobacteria</taxon>
        <taxon>Nevskiales</taxon>
        <taxon>Nevskiaceae</taxon>
        <taxon>Panacagrimonas</taxon>
    </lineage>
</organism>
<gene>
    <name evidence="2" type="ORF">DFR24_2013</name>
</gene>
<sequence>MNPETEKKLAELSSYSAQNLQWARLEGGDAFDYPIDYWVAVMGTDVAKGSADFLVRWEPDRYCHFHKHMGKTTVVVLEGEHHVVEESDTETVHKTRKPGHVTKNPAGDLHMEYGGPAGSLLFFSMQADDGVLFEFLDRAGGLLRLVTVNDLATANI</sequence>
<dbReference type="OrthoDB" id="5731055at2"/>
<dbReference type="InterPro" id="IPR011051">
    <property type="entry name" value="RmlC_Cupin_sf"/>
</dbReference>
<feature type="region of interest" description="Disordered" evidence="1">
    <location>
        <begin position="88"/>
        <end position="108"/>
    </location>
</feature>
<protein>
    <recommendedName>
        <fullName evidence="4">ChrR-like protein with cupin domain</fullName>
    </recommendedName>
</protein>
<comment type="caution">
    <text evidence="2">The sequence shown here is derived from an EMBL/GenBank/DDBJ whole genome shotgun (WGS) entry which is preliminary data.</text>
</comment>
<keyword evidence="3" id="KW-1185">Reference proteome</keyword>
<dbReference type="Proteomes" id="UP000295341">
    <property type="component" value="Unassembled WGS sequence"/>
</dbReference>
<evidence type="ECO:0000313" key="3">
    <source>
        <dbReference type="Proteomes" id="UP000295341"/>
    </source>
</evidence>
<accession>A0A4S3KC81</accession>
<name>A0A4S3KC81_9GAMM</name>
<dbReference type="Gene3D" id="2.60.120.10">
    <property type="entry name" value="Jelly Rolls"/>
    <property type="match status" value="1"/>
</dbReference>
<evidence type="ECO:0008006" key="4">
    <source>
        <dbReference type="Google" id="ProtNLM"/>
    </source>
</evidence>
<evidence type="ECO:0000256" key="1">
    <source>
        <dbReference type="SAM" id="MobiDB-lite"/>
    </source>
</evidence>
<evidence type="ECO:0000313" key="2">
    <source>
        <dbReference type="EMBL" id="TDU32615.1"/>
    </source>
</evidence>